<dbReference type="CDD" id="cd14654">
    <property type="entry name" value="ZIP_Gal4"/>
    <property type="match status" value="1"/>
</dbReference>
<dbReference type="GO" id="GO:0006351">
    <property type="term" value="P:DNA-templated transcription"/>
    <property type="evidence" value="ECO:0007669"/>
    <property type="project" value="InterPro"/>
</dbReference>
<dbReference type="Pfam" id="PF00172">
    <property type="entry name" value="Zn_clus"/>
    <property type="match status" value="1"/>
</dbReference>
<evidence type="ECO:0000256" key="5">
    <source>
        <dbReference type="ARBA" id="ARBA00023125"/>
    </source>
</evidence>
<evidence type="ECO:0000256" key="2">
    <source>
        <dbReference type="ARBA" id="ARBA00022723"/>
    </source>
</evidence>
<sequence>MASTPQEIEQACDSCRFRKLKCTKELPACSKCVQHGWECVYSPKAVRSPLTRSHLSRVEERVRKLEAILGEIIPNVDIEALLSKSSNRRGRVLSNAGSNSGVSEGGQTVPGQSRERHPKLPAEEAPDEADGFDWVEEELVGNDLSDGMAALSINPQNTGYFGVASSSVLLRALRIDPDVYSPPRTTELAGVPFDSAPVPKYITDTLVDAYFTYYHHEYPFIHEATFRAQYLGVAPRPREDVWELLLNAVLALGAWCINSENSTADLTFYQNARSRLTSSILETGSLPLVQALTLLSNYVQKRNKPNTGWNYLGLALRMAIGLGLHREFPGWNSSPLKQEMRRRSWWGLFIFDAGAAVTFGRPIDLPEWGAVDTKLVQNVNDEDLTADTLVVPRDRDEMTMYSGLIEQTKLTLKMNPIYNRLISKPSPTANEVLEMNKQIDNFAEALPSYMRDLGRDDGYMFTRFRLQWRYRNLQIIMFRPFILQRVLSEGGKPVPSLNSPEEKVCRRLCLRAAHETIISVRDFVHTCPQRTSIAVWYAVYFLFQACLIPLVCACSEPDSEHASRWMDDVEQTKAVLQELSAKNNLALRFLDVIQRLCVQYLQYNDDSNAPSGRHTPVPKSEWMTDIYSLFFNDIVQAPEDFNFDQPLDRFEFNYS</sequence>
<dbReference type="SUPFAM" id="SSF57701">
    <property type="entry name" value="Zn2/Cys6 DNA-binding domain"/>
    <property type="match status" value="1"/>
</dbReference>
<evidence type="ECO:0000259" key="12">
    <source>
        <dbReference type="PROSITE" id="PS50048"/>
    </source>
</evidence>
<dbReference type="GO" id="GO:0008270">
    <property type="term" value="F:zinc ion binding"/>
    <property type="evidence" value="ECO:0007669"/>
    <property type="project" value="InterPro"/>
</dbReference>
<dbReference type="PANTHER" id="PTHR47424:SF2">
    <property type="entry name" value="TRANSCRIPTION FACTOR DOMAIN-CONTAINING PROTEIN-RELATED"/>
    <property type="match status" value="1"/>
</dbReference>
<evidence type="ECO:0000313" key="13">
    <source>
        <dbReference type="EMBL" id="CDP36559.1"/>
    </source>
</evidence>
<dbReference type="GO" id="GO:0000981">
    <property type="term" value="F:DNA-binding transcription factor activity, RNA polymerase II-specific"/>
    <property type="evidence" value="ECO:0007669"/>
    <property type="project" value="InterPro"/>
</dbReference>
<dbReference type="GO" id="GO:0005634">
    <property type="term" value="C:nucleus"/>
    <property type="evidence" value="ECO:0007669"/>
    <property type="project" value="UniProtKB-SubCell"/>
</dbReference>
<feature type="compositionally biased region" description="Basic and acidic residues" evidence="11">
    <location>
        <begin position="113"/>
        <end position="122"/>
    </location>
</feature>
<dbReference type="PhylomeDB" id="A0A060T6Y5"/>
<keyword evidence="6" id="KW-0299">Galactose metabolism</keyword>
<evidence type="ECO:0000256" key="9">
    <source>
        <dbReference type="ARBA" id="ARBA00023242"/>
    </source>
</evidence>
<dbReference type="AlphaFoldDB" id="A0A060T6Y5"/>
<dbReference type="EMBL" id="HG937692">
    <property type="protein sequence ID" value="CDP36559.1"/>
    <property type="molecule type" value="Genomic_DNA"/>
</dbReference>
<evidence type="ECO:0000256" key="10">
    <source>
        <dbReference type="ARBA" id="ARBA00023277"/>
    </source>
</evidence>
<evidence type="ECO:0000256" key="4">
    <source>
        <dbReference type="ARBA" id="ARBA00023015"/>
    </source>
</evidence>
<dbReference type="InterPro" id="IPR051127">
    <property type="entry name" value="Fungal_SecMet_Regulators"/>
</dbReference>
<keyword evidence="9" id="KW-0539">Nucleus</keyword>
<keyword evidence="5" id="KW-0238">DNA-binding</keyword>
<evidence type="ECO:0000256" key="1">
    <source>
        <dbReference type="ARBA" id="ARBA00004123"/>
    </source>
</evidence>
<reference evidence="13" key="2">
    <citation type="submission" date="2014-06" db="EMBL/GenBank/DDBJ databases">
        <title>The complete genome of Blastobotrys (Arxula) adeninivorans LS3 - a yeast of biotechnological interest.</title>
        <authorList>
            <person name="Kunze G."/>
            <person name="Gaillardin C."/>
            <person name="Czernicka M."/>
            <person name="Durrens P."/>
            <person name="Martin T."/>
            <person name="Boer E."/>
            <person name="Gabaldon T."/>
            <person name="Cruz J."/>
            <person name="Talla E."/>
            <person name="Marck C."/>
            <person name="Goffeau A."/>
            <person name="Barbe V."/>
            <person name="Baret P."/>
            <person name="Baronian K."/>
            <person name="Beier S."/>
            <person name="Bleykasten C."/>
            <person name="Bode R."/>
            <person name="Casaregola S."/>
            <person name="Despons L."/>
            <person name="Fairhead C."/>
            <person name="Giersberg M."/>
            <person name="Gierski P."/>
            <person name="Hahnel U."/>
            <person name="Hartmann A."/>
            <person name="Jankowska D."/>
            <person name="Jubin C."/>
            <person name="Jung P."/>
            <person name="Lafontaine I."/>
            <person name="Leh-Louis V."/>
            <person name="Lemaire M."/>
            <person name="Marcet-Houben M."/>
            <person name="Mascher M."/>
            <person name="Morel G."/>
            <person name="Richard G.-F."/>
            <person name="Riechen J."/>
            <person name="Sacerdot C."/>
            <person name="Sarkar A."/>
            <person name="Savel G."/>
            <person name="Schacherer J."/>
            <person name="Sherman D."/>
            <person name="Straub M.-L."/>
            <person name="Stein N."/>
            <person name="Thierry A."/>
            <person name="Trautwein-Schult A."/>
            <person name="Westhof E."/>
            <person name="Worch S."/>
            <person name="Dujon B."/>
            <person name="Souciet J.-L."/>
            <person name="Wincker P."/>
            <person name="Scholz U."/>
            <person name="Neuveglise N."/>
        </authorList>
    </citation>
    <scope>NUCLEOTIDE SEQUENCE</scope>
    <source>
        <strain evidence="13">LS3</strain>
    </source>
</reference>
<feature type="compositionally biased region" description="Polar residues" evidence="11">
    <location>
        <begin position="95"/>
        <end position="111"/>
    </location>
</feature>
<organism evidence="13">
    <name type="scientific">Blastobotrys adeninivorans</name>
    <name type="common">Yeast</name>
    <name type="synonym">Arxula adeninivorans</name>
    <dbReference type="NCBI Taxonomy" id="409370"/>
    <lineage>
        <taxon>Eukaryota</taxon>
        <taxon>Fungi</taxon>
        <taxon>Dikarya</taxon>
        <taxon>Ascomycota</taxon>
        <taxon>Saccharomycotina</taxon>
        <taxon>Dipodascomycetes</taxon>
        <taxon>Dipodascales</taxon>
        <taxon>Trichomonascaceae</taxon>
        <taxon>Blastobotrys</taxon>
    </lineage>
</organism>
<dbReference type="PROSITE" id="PS00463">
    <property type="entry name" value="ZN2_CY6_FUNGAL_1"/>
    <property type="match status" value="1"/>
</dbReference>
<dbReference type="GO" id="GO:0000435">
    <property type="term" value="P:positive regulation of transcription from RNA polymerase II promoter by galactose"/>
    <property type="evidence" value="ECO:0007669"/>
    <property type="project" value="TreeGrafter"/>
</dbReference>
<accession>A0A060T6Y5</accession>
<proteinExistence type="predicted"/>
<protein>
    <submittedName>
        <fullName evidence="13">ARAD1B15818p</fullName>
    </submittedName>
</protein>
<feature type="region of interest" description="Disordered" evidence="11">
    <location>
        <begin position="92"/>
        <end position="128"/>
    </location>
</feature>
<gene>
    <name evidence="13" type="ORF">GNLVRS02_ARAD1B15818g</name>
</gene>
<dbReference type="Pfam" id="PF03902">
    <property type="entry name" value="Gal4_dimer"/>
    <property type="match status" value="1"/>
</dbReference>
<evidence type="ECO:0000256" key="11">
    <source>
        <dbReference type="SAM" id="MobiDB-lite"/>
    </source>
</evidence>
<dbReference type="FunFam" id="4.10.240.10:FF:000009">
    <property type="entry name" value="C6 transcription factor (Gal4)"/>
    <property type="match status" value="1"/>
</dbReference>
<evidence type="ECO:0000256" key="3">
    <source>
        <dbReference type="ARBA" id="ARBA00022833"/>
    </source>
</evidence>
<keyword evidence="2" id="KW-0479">Metal-binding</keyword>
<dbReference type="Pfam" id="PF04082">
    <property type="entry name" value="Fungal_trans"/>
    <property type="match status" value="1"/>
</dbReference>
<dbReference type="InterPro" id="IPR036864">
    <property type="entry name" value="Zn2-C6_fun-type_DNA-bd_sf"/>
</dbReference>
<reference evidence="13" key="1">
    <citation type="submission" date="2014-02" db="EMBL/GenBank/DDBJ databases">
        <authorList>
            <person name="Genoscope - CEA"/>
        </authorList>
    </citation>
    <scope>NUCLEOTIDE SEQUENCE</scope>
    <source>
        <strain evidence="13">LS3</strain>
    </source>
</reference>
<dbReference type="GO" id="GO:0000978">
    <property type="term" value="F:RNA polymerase II cis-regulatory region sequence-specific DNA binding"/>
    <property type="evidence" value="ECO:0007669"/>
    <property type="project" value="TreeGrafter"/>
</dbReference>
<dbReference type="PROSITE" id="PS50048">
    <property type="entry name" value="ZN2_CY6_FUNGAL_2"/>
    <property type="match status" value="1"/>
</dbReference>
<keyword evidence="4" id="KW-0805">Transcription regulation</keyword>
<feature type="domain" description="Zn(2)-C6 fungal-type" evidence="12">
    <location>
        <begin position="11"/>
        <end position="41"/>
    </location>
</feature>
<evidence type="ECO:0000256" key="7">
    <source>
        <dbReference type="ARBA" id="ARBA00023159"/>
    </source>
</evidence>
<dbReference type="Gene3D" id="1.20.5.170">
    <property type="match status" value="1"/>
</dbReference>
<comment type="subcellular location">
    <subcellularLocation>
        <location evidence="1">Nucleus</location>
    </subcellularLocation>
</comment>
<keyword evidence="7" id="KW-0010">Activator</keyword>
<keyword evidence="10" id="KW-0119">Carbohydrate metabolism</keyword>
<dbReference type="CDD" id="cd00067">
    <property type="entry name" value="GAL4"/>
    <property type="match status" value="1"/>
</dbReference>
<dbReference type="PANTHER" id="PTHR47424">
    <property type="entry name" value="REGULATORY PROTEIN GAL4"/>
    <property type="match status" value="1"/>
</dbReference>
<evidence type="ECO:0000256" key="6">
    <source>
        <dbReference type="ARBA" id="ARBA00023144"/>
    </source>
</evidence>
<dbReference type="SMART" id="SM00066">
    <property type="entry name" value="GAL4"/>
    <property type="match status" value="1"/>
</dbReference>
<dbReference type="InterPro" id="IPR007219">
    <property type="entry name" value="XnlR_reg_dom"/>
</dbReference>
<keyword evidence="3" id="KW-0862">Zinc</keyword>
<name>A0A060T6Y5_BLAAD</name>
<dbReference type="InterPro" id="IPR001138">
    <property type="entry name" value="Zn2Cys6_DnaBD"/>
</dbReference>
<dbReference type="InterPro" id="IPR005600">
    <property type="entry name" value="Gal4_dimer_dom"/>
</dbReference>
<dbReference type="SMART" id="SM00906">
    <property type="entry name" value="Fungal_trans"/>
    <property type="match status" value="1"/>
</dbReference>
<dbReference type="Gene3D" id="4.10.240.10">
    <property type="entry name" value="Zn(2)-C6 fungal-type DNA-binding domain"/>
    <property type="match status" value="1"/>
</dbReference>
<evidence type="ECO:0000256" key="8">
    <source>
        <dbReference type="ARBA" id="ARBA00023163"/>
    </source>
</evidence>
<dbReference type="CDD" id="cd12148">
    <property type="entry name" value="fungal_TF_MHR"/>
    <property type="match status" value="1"/>
</dbReference>
<dbReference type="GO" id="GO:0006012">
    <property type="term" value="P:galactose metabolic process"/>
    <property type="evidence" value="ECO:0007669"/>
    <property type="project" value="UniProtKB-KW"/>
</dbReference>
<keyword evidence="8" id="KW-0804">Transcription</keyword>